<proteinExistence type="predicted"/>
<keyword evidence="4" id="KW-1185">Reference proteome</keyword>
<dbReference type="RefSeq" id="WP_107007432.1">
    <property type="nucleotide sequence ID" value="NZ_JBHRSF010000008.1"/>
</dbReference>
<evidence type="ECO:0000313" key="4">
    <source>
        <dbReference type="Proteomes" id="UP001595455"/>
    </source>
</evidence>
<dbReference type="Proteomes" id="UP001595455">
    <property type="component" value="Unassembled WGS sequence"/>
</dbReference>
<dbReference type="AlphaFoldDB" id="A0A371YSG9"/>
<dbReference type="OrthoDB" id="378654at2"/>
<dbReference type="EMBL" id="PYIX02000007">
    <property type="protein sequence ID" value="RFC84304.1"/>
    <property type="molecule type" value="Genomic_DNA"/>
</dbReference>
<reference evidence="2 3" key="2">
    <citation type="submission" date="2018-08" db="EMBL/GenBank/DDBJ databases">
        <title>The draft genome of Acinetobacter sichuanensis strain WCHAc060041.</title>
        <authorList>
            <person name="Qin J."/>
            <person name="Feng Y."/>
            <person name="Zong Z."/>
        </authorList>
    </citation>
    <scope>NUCLEOTIDE SEQUENCE [LARGE SCALE GENOMIC DNA]</scope>
    <source>
        <strain evidence="2 3">WCHAc060041</strain>
    </source>
</reference>
<protein>
    <submittedName>
        <fullName evidence="2">DUF1853 family protein</fullName>
    </submittedName>
</protein>
<reference evidence="1" key="4">
    <citation type="submission" date="2024-09" db="EMBL/GenBank/DDBJ databases">
        <authorList>
            <person name="Sun Q."/>
            <person name="Mori K."/>
        </authorList>
    </citation>
    <scope>NUCLEOTIDE SEQUENCE</scope>
    <source>
        <strain evidence="1">KCTC 62575</strain>
    </source>
</reference>
<evidence type="ECO:0000313" key="1">
    <source>
        <dbReference type="EMBL" id="MFC2994838.1"/>
    </source>
</evidence>
<dbReference type="InterPro" id="IPR015003">
    <property type="entry name" value="DUF1853"/>
</dbReference>
<reference evidence="1" key="1">
    <citation type="journal article" date="2014" name="Int. J. Syst. Evol. Microbiol.">
        <title>Complete genome of a new Firmicutes species belonging to the dominant human colonic microbiota ('Ruminococcus bicirculans') reveals two chromosomes and a selective capacity to utilize plant glucans.</title>
        <authorList>
            <consortium name="NISC Comparative Sequencing Program"/>
            <person name="Wegmann U."/>
            <person name="Louis P."/>
            <person name="Goesmann A."/>
            <person name="Henrissat B."/>
            <person name="Duncan S.H."/>
            <person name="Flint H.J."/>
        </authorList>
    </citation>
    <scope>NUCLEOTIDE SEQUENCE</scope>
    <source>
        <strain evidence="1">KCTC 62575</strain>
    </source>
</reference>
<dbReference type="EMBL" id="JBHRSF010000008">
    <property type="protein sequence ID" value="MFC2994838.1"/>
    <property type="molecule type" value="Genomic_DNA"/>
</dbReference>
<gene>
    <name evidence="1" type="ORF">ACFODO_06050</name>
    <name evidence="2" type="ORF">C9E89_006375</name>
</gene>
<name>A0A371YSG9_9GAMM</name>
<organism evidence="2 3">
    <name type="scientific">Acinetobacter sichuanensis</name>
    <dbReference type="NCBI Taxonomy" id="2136183"/>
    <lineage>
        <taxon>Bacteria</taxon>
        <taxon>Pseudomonadati</taxon>
        <taxon>Pseudomonadota</taxon>
        <taxon>Gammaproteobacteria</taxon>
        <taxon>Moraxellales</taxon>
        <taxon>Moraxellaceae</taxon>
        <taxon>Acinetobacter</taxon>
    </lineage>
</organism>
<evidence type="ECO:0000313" key="3">
    <source>
        <dbReference type="Proteomes" id="UP000240957"/>
    </source>
</evidence>
<reference evidence="4" key="3">
    <citation type="journal article" date="2019" name="Int. J. Syst. Evol. Microbiol.">
        <title>The Global Catalogue of Microorganisms (GCM) 10K type strain sequencing project: providing services to taxonomists for standard genome sequencing and annotation.</title>
        <authorList>
            <consortium name="The Broad Institute Genomics Platform"/>
            <consortium name="The Broad Institute Genome Sequencing Center for Infectious Disease"/>
            <person name="Wu L."/>
            <person name="Ma J."/>
        </authorList>
    </citation>
    <scope>NUCLEOTIDE SEQUENCE [LARGE SCALE GENOMIC DNA]</scope>
    <source>
        <strain evidence="4">KCTC 62575</strain>
    </source>
</reference>
<dbReference type="Proteomes" id="UP000240957">
    <property type="component" value="Unassembled WGS sequence"/>
</dbReference>
<evidence type="ECO:0000313" key="2">
    <source>
        <dbReference type="EMBL" id="RFC84304.1"/>
    </source>
</evidence>
<sequence length="282" mass="34281">MSNYFEPWLVFNTPIVRQLAFAIASPNIIHQIPTELSCQYSFQLHDSAMWQQLYQQYEGRLQQLDQDPTELIDFIKQLKSTRLGLRFEYLMWFWLKDHAFHHFQLLGHSIQIFQGSQTLGEIDFLILNQKTQQVEHWEVALKYYLAEADFQLKHWYGLNRQDTLLRKLQHFTSKQFQFQQVENHQIQQRYAVLKGQLYYPALHFPKQLNDWVNPARRLGLWGNHIPDQKFYRIQRHEWICPDLIQSSPTAYWWTSGLYKQENEHVFFMYRQHHLPDIRVQKV</sequence>
<comment type="caution">
    <text evidence="2">The sequence shown here is derived from an EMBL/GenBank/DDBJ whole genome shotgun (WGS) entry which is preliminary data.</text>
</comment>
<accession>A0A371YSG9</accession>
<dbReference type="Pfam" id="PF08907">
    <property type="entry name" value="DUF1853"/>
    <property type="match status" value="1"/>
</dbReference>